<dbReference type="InterPro" id="IPR017970">
    <property type="entry name" value="Homeobox_CS"/>
</dbReference>
<feature type="compositionally biased region" description="Acidic residues" evidence="7">
    <location>
        <begin position="213"/>
        <end position="228"/>
    </location>
</feature>
<reference evidence="9" key="1">
    <citation type="journal article" date="2021" name="Sci. Adv.">
        <title>The American lobster genome reveals insights on longevity, neural, and immune adaptations.</title>
        <authorList>
            <person name="Polinski J.M."/>
            <person name="Zimin A.V."/>
            <person name="Clark K.F."/>
            <person name="Kohn A.B."/>
            <person name="Sadowski N."/>
            <person name="Timp W."/>
            <person name="Ptitsyn A."/>
            <person name="Khanna P."/>
            <person name="Romanova D.Y."/>
            <person name="Williams P."/>
            <person name="Greenwood S.J."/>
            <person name="Moroz L.L."/>
            <person name="Walt D.R."/>
            <person name="Bodnar A.G."/>
        </authorList>
    </citation>
    <scope>NUCLEOTIDE SEQUENCE</scope>
    <source>
        <strain evidence="9">GMGI-L3</strain>
    </source>
</reference>
<evidence type="ECO:0000256" key="4">
    <source>
        <dbReference type="ARBA" id="ARBA00023242"/>
    </source>
</evidence>
<dbReference type="FunFam" id="1.10.10.60:FF:000836">
    <property type="match status" value="1"/>
</dbReference>
<dbReference type="SMART" id="SM00389">
    <property type="entry name" value="HOX"/>
    <property type="match status" value="1"/>
</dbReference>
<accession>A0A8J5K478</accession>
<evidence type="ECO:0000259" key="8">
    <source>
        <dbReference type="PROSITE" id="PS50071"/>
    </source>
</evidence>
<dbReference type="Pfam" id="PF00046">
    <property type="entry name" value="Homeodomain"/>
    <property type="match status" value="1"/>
</dbReference>
<feature type="compositionally biased region" description="Basic and acidic residues" evidence="7">
    <location>
        <begin position="195"/>
        <end position="212"/>
    </location>
</feature>
<sequence length="437" mass="47998">MKNRAEEGPIKRPNSCDDFRRHKLPRLEYDEPMDTLDASPSDLPDSSSSVERFSPVDLSGEANIASLPEAAATAAPGHQRPVLKIPSTMKCLATFDLPGKADLHQLLTNNLAQHLAVQNEKLKNNLLFGHSHHHHHHHHGGLLVPPPASTPPITTTPHHHQRDAAPHPREPQNLPSPQGIQEPPLNEDTDTQDEQETREATENGSGERRKGDGEEEEEDDEGDEEEEEGMRGEGNTATRVTPFSVMDILDPHKFTGKTQEDDLHDSSSDRQDEDDAYISVCSDSGDEGEGRCGMKGEGSSPEGHRRGGGGPGGGSGSGKPRRARTAFTYEQLVSLENKFKQTRYLSVCERLNLALALNLTETQVKIWFQNRRTKWKKQNPGCDVNTPTQPPSPPISYHGGLLPPPPPPLLCPAPLSYRGPLPPHTPLAALYLHHLAR</sequence>
<keyword evidence="4 5" id="KW-0539">Nucleus</keyword>
<dbReference type="InterPro" id="IPR001356">
    <property type="entry name" value="HD"/>
</dbReference>
<dbReference type="GO" id="GO:0030154">
    <property type="term" value="P:cell differentiation"/>
    <property type="evidence" value="ECO:0007669"/>
    <property type="project" value="TreeGrafter"/>
</dbReference>
<keyword evidence="10" id="KW-1185">Reference proteome</keyword>
<dbReference type="Proteomes" id="UP000747542">
    <property type="component" value="Unassembled WGS sequence"/>
</dbReference>
<dbReference type="Gene3D" id="1.10.10.60">
    <property type="entry name" value="Homeodomain-like"/>
    <property type="match status" value="1"/>
</dbReference>
<evidence type="ECO:0000256" key="5">
    <source>
        <dbReference type="PROSITE-ProRule" id="PRU00108"/>
    </source>
</evidence>
<dbReference type="PANTHER" id="PTHR24340:SF37">
    <property type="entry name" value="HOMEOBOX PROTEIN SLOU"/>
    <property type="match status" value="1"/>
</dbReference>
<feature type="compositionally biased region" description="Acidic residues" evidence="7">
    <location>
        <begin position="185"/>
        <end position="194"/>
    </location>
</feature>
<feature type="compositionally biased region" description="Basic and acidic residues" evidence="7">
    <location>
        <begin position="255"/>
        <end position="270"/>
    </location>
</feature>
<feature type="compositionally biased region" description="Basic residues" evidence="7">
    <location>
        <begin position="131"/>
        <end position="140"/>
    </location>
</feature>
<dbReference type="PROSITE" id="PS50071">
    <property type="entry name" value="HOMEOBOX_2"/>
    <property type="match status" value="1"/>
</dbReference>
<keyword evidence="3 5" id="KW-0371">Homeobox</keyword>
<evidence type="ECO:0000256" key="6">
    <source>
        <dbReference type="RuleBase" id="RU000682"/>
    </source>
</evidence>
<feature type="region of interest" description="Disordered" evidence="7">
    <location>
        <begin position="255"/>
        <end position="322"/>
    </location>
</feature>
<dbReference type="CDD" id="cd00086">
    <property type="entry name" value="homeodomain"/>
    <property type="match status" value="1"/>
</dbReference>
<evidence type="ECO:0000256" key="3">
    <source>
        <dbReference type="ARBA" id="ARBA00023155"/>
    </source>
</evidence>
<feature type="compositionally biased region" description="Gly residues" evidence="7">
    <location>
        <begin position="308"/>
        <end position="317"/>
    </location>
</feature>
<name>A0A8J5K478_HOMAM</name>
<feature type="DNA-binding region" description="Homeobox" evidence="5">
    <location>
        <begin position="320"/>
        <end position="379"/>
    </location>
</feature>
<keyword evidence="2 5" id="KW-0238">DNA-binding</keyword>
<dbReference type="PRINTS" id="PR00024">
    <property type="entry name" value="HOMEOBOX"/>
</dbReference>
<dbReference type="SUPFAM" id="SSF46689">
    <property type="entry name" value="Homeodomain-like"/>
    <property type="match status" value="1"/>
</dbReference>
<feature type="compositionally biased region" description="Basic and acidic residues" evidence="7">
    <location>
        <begin position="1"/>
        <end position="29"/>
    </location>
</feature>
<dbReference type="PROSITE" id="PS00027">
    <property type="entry name" value="HOMEOBOX_1"/>
    <property type="match status" value="1"/>
</dbReference>
<proteinExistence type="predicted"/>
<dbReference type="GO" id="GO:0000978">
    <property type="term" value="F:RNA polymerase II cis-regulatory region sequence-specific DNA binding"/>
    <property type="evidence" value="ECO:0007669"/>
    <property type="project" value="TreeGrafter"/>
</dbReference>
<comment type="subcellular location">
    <subcellularLocation>
        <location evidence="1 5 6">Nucleus</location>
    </subcellularLocation>
</comment>
<evidence type="ECO:0000256" key="2">
    <source>
        <dbReference type="ARBA" id="ARBA00023125"/>
    </source>
</evidence>
<evidence type="ECO:0000256" key="7">
    <source>
        <dbReference type="SAM" id="MobiDB-lite"/>
    </source>
</evidence>
<feature type="region of interest" description="Disordered" evidence="7">
    <location>
        <begin position="131"/>
        <end position="243"/>
    </location>
</feature>
<dbReference type="InterPro" id="IPR050394">
    <property type="entry name" value="Homeobox_NK-like"/>
</dbReference>
<feature type="region of interest" description="Disordered" evidence="7">
    <location>
        <begin position="1"/>
        <end position="53"/>
    </location>
</feature>
<dbReference type="EMBL" id="JAHLQT010014436">
    <property type="protein sequence ID" value="KAG7170297.1"/>
    <property type="molecule type" value="Genomic_DNA"/>
</dbReference>
<evidence type="ECO:0000313" key="10">
    <source>
        <dbReference type="Proteomes" id="UP000747542"/>
    </source>
</evidence>
<dbReference type="InterPro" id="IPR009057">
    <property type="entry name" value="Homeodomain-like_sf"/>
</dbReference>
<organism evidence="9 10">
    <name type="scientific">Homarus americanus</name>
    <name type="common">American lobster</name>
    <dbReference type="NCBI Taxonomy" id="6706"/>
    <lineage>
        <taxon>Eukaryota</taxon>
        <taxon>Metazoa</taxon>
        <taxon>Ecdysozoa</taxon>
        <taxon>Arthropoda</taxon>
        <taxon>Crustacea</taxon>
        <taxon>Multicrustacea</taxon>
        <taxon>Malacostraca</taxon>
        <taxon>Eumalacostraca</taxon>
        <taxon>Eucarida</taxon>
        <taxon>Decapoda</taxon>
        <taxon>Pleocyemata</taxon>
        <taxon>Astacidea</taxon>
        <taxon>Nephropoidea</taxon>
        <taxon>Nephropidae</taxon>
        <taxon>Homarus</taxon>
    </lineage>
</organism>
<dbReference type="PANTHER" id="PTHR24340">
    <property type="entry name" value="HOMEOBOX PROTEIN NKX"/>
    <property type="match status" value="1"/>
</dbReference>
<dbReference type="GO" id="GO:0000981">
    <property type="term" value="F:DNA-binding transcription factor activity, RNA polymerase II-specific"/>
    <property type="evidence" value="ECO:0007669"/>
    <property type="project" value="InterPro"/>
</dbReference>
<gene>
    <name evidence="9" type="primary">slou-L1</name>
    <name evidence="9" type="ORF">Hamer_G016100</name>
</gene>
<evidence type="ECO:0000256" key="1">
    <source>
        <dbReference type="ARBA" id="ARBA00004123"/>
    </source>
</evidence>
<protein>
    <submittedName>
        <fullName evidence="9">Homeobox protein slou-like 1</fullName>
    </submittedName>
</protein>
<feature type="domain" description="Homeobox" evidence="8">
    <location>
        <begin position="318"/>
        <end position="378"/>
    </location>
</feature>
<feature type="compositionally biased region" description="Low complexity" evidence="7">
    <location>
        <begin position="36"/>
        <end position="49"/>
    </location>
</feature>
<dbReference type="InterPro" id="IPR020479">
    <property type="entry name" value="HD_metazoa"/>
</dbReference>
<dbReference type="GO" id="GO:0005634">
    <property type="term" value="C:nucleus"/>
    <property type="evidence" value="ECO:0007669"/>
    <property type="project" value="UniProtKB-SubCell"/>
</dbReference>
<comment type="caution">
    <text evidence="9">The sequence shown here is derived from an EMBL/GenBank/DDBJ whole genome shotgun (WGS) entry which is preliminary data.</text>
</comment>
<dbReference type="AlphaFoldDB" id="A0A8J5K478"/>
<feature type="non-terminal residue" evidence="9">
    <location>
        <position position="1"/>
    </location>
</feature>
<evidence type="ECO:0000313" key="9">
    <source>
        <dbReference type="EMBL" id="KAG7170297.1"/>
    </source>
</evidence>